<dbReference type="VEuPathDB" id="VectorBase:ASIS009725"/>
<dbReference type="PROSITE" id="PS51406">
    <property type="entry name" value="FIBRINOGEN_C_2"/>
    <property type="match status" value="1"/>
</dbReference>
<evidence type="ECO:0000259" key="1">
    <source>
        <dbReference type="PROSITE" id="PS51406"/>
    </source>
</evidence>
<protein>
    <submittedName>
        <fullName evidence="2">AGAP012000-PA-like protein</fullName>
    </submittedName>
    <submittedName>
        <fullName evidence="3">Fibrinogen C-terminal domain-containing protein</fullName>
    </submittedName>
</protein>
<dbReference type="InterPro" id="IPR036056">
    <property type="entry name" value="Fibrinogen-like_C"/>
</dbReference>
<dbReference type="InterPro" id="IPR014716">
    <property type="entry name" value="Fibrinogen_a/b/g_C_1"/>
</dbReference>
<dbReference type="PANTHER" id="PTHR19143">
    <property type="entry name" value="FIBRINOGEN/TENASCIN/ANGIOPOEITIN"/>
    <property type="match status" value="1"/>
</dbReference>
<organism evidence="2">
    <name type="scientific">Anopheles sinensis</name>
    <name type="common">Mosquito</name>
    <dbReference type="NCBI Taxonomy" id="74873"/>
    <lineage>
        <taxon>Eukaryota</taxon>
        <taxon>Metazoa</taxon>
        <taxon>Ecdysozoa</taxon>
        <taxon>Arthropoda</taxon>
        <taxon>Hexapoda</taxon>
        <taxon>Insecta</taxon>
        <taxon>Pterygota</taxon>
        <taxon>Neoptera</taxon>
        <taxon>Endopterygota</taxon>
        <taxon>Diptera</taxon>
        <taxon>Nematocera</taxon>
        <taxon>Culicoidea</taxon>
        <taxon>Culicidae</taxon>
        <taxon>Anophelinae</taxon>
        <taxon>Anopheles</taxon>
    </lineage>
</organism>
<dbReference type="Gene3D" id="3.90.215.10">
    <property type="entry name" value="Gamma Fibrinogen, chain A, domain 1"/>
    <property type="match status" value="1"/>
</dbReference>
<dbReference type="AlphaFoldDB" id="A0A084VSU6"/>
<proteinExistence type="predicted"/>
<dbReference type="STRING" id="74873.A0A084VSU6"/>
<dbReference type="GO" id="GO:0005615">
    <property type="term" value="C:extracellular space"/>
    <property type="evidence" value="ECO:0007669"/>
    <property type="project" value="TreeGrafter"/>
</dbReference>
<evidence type="ECO:0000313" key="2">
    <source>
        <dbReference type="EMBL" id="KFB41040.1"/>
    </source>
</evidence>
<dbReference type="Pfam" id="PF00147">
    <property type="entry name" value="Fibrinogen_C"/>
    <property type="match status" value="1"/>
</dbReference>
<dbReference type="InterPro" id="IPR002181">
    <property type="entry name" value="Fibrinogen_a/b/g_C_dom"/>
</dbReference>
<dbReference type="EnsemblMetazoa" id="ASIC008660-RA">
    <property type="protein sequence ID" value="ASIC008660-PA"/>
    <property type="gene ID" value="ASIC008660"/>
</dbReference>
<dbReference type="EMBL" id="ATLV01016141">
    <property type="status" value="NOT_ANNOTATED_CDS"/>
    <property type="molecule type" value="Genomic_DNA"/>
</dbReference>
<reference evidence="2 4" key="1">
    <citation type="journal article" date="2014" name="BMC Genomics">
        <title>Genome sequence of Anopheles sinensis provides insight into genetics basis of mosquito competence for malaria parasites.</title>
        <authorList>
            <person name="Zhou D."/>
            <person name="Zhang D."/>
            <person name="Ding G."/>
            <person name="Shi L."/>
            <person name="Hou Q."/>
            <person name="Ye Y."/>
            <person name="Xu Y."/>
            <person name="Zhou H."/>
            <person name="Xiong C."/>
            <person name="Li S."/>
            <person name="Yu J."/>
            <person name="Hong S."/>
            <person name="Yu X."/>
            <person name="Zou P."/>
            <person name="Chen C."/>
            <person name="Chang X."/>
            <person name="Wang W."/>
            <person name="Lv Y."/>
            <person name="Sun Y."/>
            <person name="Ma L."/>
            <person name="Shen B."/>
            <person name="Zhu C."/>
        </authorList>
    </citation>
    <scope>NUCLEOTIDE SEQUENCE [LARGE SCALE GENOMIC DNA]</scope>
</reference>
<dbReference type="OrthoDB" id="6145874at2759"/>
<dbReference type="EMBL" id="KE525057">
    <property type="protein sequence ID" value="KFB41040.1"/>
    <property type="molecule type" value="Genomic_DNA"/>
</dbReference>
<sequence>MDPAKVFALGVFSGLILGKCQRGDLRGVPLELILARLADLEARVEDRFENSLVQLISRMEELERNVMVSCSANVVINAPILPHYSDYISKLPALCRGGKWTVIQRRLDGSENFFRNWAEYKRGFGDIRGEFWMGLEFLYRTIRAERHELLVVLEDFAGTLVHACYDDFHIGSEADSYTLEMLGEYCDTAGDSLRDHLGMPFSTRDKDSSGEANDCASRHRGAWWFNASKYCIASHLNGEYSKTAKVAEEMGLNWYEFRGDFYSLKSCEMMIRRVDS</sequence>
<dbReference type="PANTHER" id="PTHR19143:SF327">
    <property type="entry name" value="FI21813P1-RELATED"/>
    <property type="match status" value="1"/>
</dbReference>
<gene>
    <name evidence="2" type="ORF">ZHAS_00008660</name>
</gene>
<evidence type="ECO:0000313" key="4">
    <source>
        <dbReference type="Proteomes" id="UP000030765"/>
    </source>
</evidence>
<dbReference type="CDD" id="cd00087">
    <property type="entry name" value="FReD"/>
    <property type="match status" value="1"/>
</dbReference>
<feature type="domain" description="Fibrinogen C-terminal" evidence="1">
    <location>
        <begin position="61"/>
        <end position="275"/>
    </location>
</feature>
<dbReference type="Proteomes" id="UP000030765">
    <property type="component" value="Unassembled WGS sequence"/>
</dbReference>
<dbReference type="SMART" id="SM00186">
    <property type="entry name" value="FBG"/>
    <property type="match status" value="1"/>
</dbReference>
<dbReference type="SUPFAM" id="SSF56496">
    <property type="entry name" value="Fibrinogen C-terminal domain-like"/>
    <property type="match status" value="1"/>
</dbReference>
<accession>A0A084VSU6</accession>
<reference evidence="3" key="2">
    <citation type="submission" date="2020-05" db="UniProtKB">
        <authorList>
            <consortium name="EnsemblMetazoa"/>
        </authorList>
    </citation>
    <scope>IDENTIFICATION</scope>
</reference>
<keyword evidence="4" id="KW-1185">Reference proteome</keyword>
<dbReference type="VEuPathDB" id="VectorBase:ASIC008660"/>
<evidence type="ECO:0000313" key="3">
    <source>
        <dbReference type="EnsemblMetazoa" id="ASIC008660-PA"/>
    </source>
</evidence>
<name>A0A084VSU6_ANOSI</name>
<dbReference type="InterPro" id="IPR050373">
    <property type="entry name" value="Fibrinogen_C-term_domain"/>
</dbReference>